<keyword evidence="2" id="KW-1185">Reference proteome</keyword>
<dbReference type="Pfam" id="PF13830">
    <property type="entry name" value="DUF4192"/>
    <property type="match status" value="1"/>
</dbReference>
<gene>
    <name evidence="1" type="ORF">FB381_3044</name>
</gene>
<dbReference type="InterPro" id="IPR025447">
    <property type="entry name" value="DUF4192"/>
</dbReference>
<dbReference type="AlphaFoldDB" id="A0A543A959"/>
<name>A0A543A959_9ACTN</name>
<reference evidence="1 2" key="1">
    <citation type="submission" date="2019-06" db="EMBL/GenBank/DDBJ databases">
        <title>Sequencing the genomes of 1000 actinobacteria strains.</title>
        <authorList>
            <person name="Klenk H.-P."/>
        </authorList>
    </citation>
    <scope>NUCLEOTIDE SEQUENCE [LARGE SCALE GENOMIC DNA]</scope>
    <source>
        <strain evidence="1 2">DSM 25218</strain>
    </source>
</reference>
<dbReference type="Proteomes" id="UP000320209">
    <property type="component" value="Unassembled WGS sequence"/>
</dbReference>
<comment type="caution">
    <text evidence="1">The sequence shown here is derived from an EMBL/GenBank/DDBJ whole genome shotgun (WGS) entry which is preliminary data.</text>
</comment>
<protein>
    <submittedName>
        <fullName evidence="1">Uncharacterized protein DUF4192</fullName>
    </submittedName>
</protein>
<dbReference type="OrthoDB" id="3264463at2"/>
<organism evidence="1 2">
    <name type="scientific">Nocardioides albertanoniae</name>
    <dbReference type="NCBI Taxonomy" id="1175486"/>
    <lineage>
        <taxon>Bacteria</taxon>
        <taxon>Bacillati</taxon>
        <taxon>Actinomycetota</taxon>
        <taxon>Actinomycetes</taxon>
        <taxon>Propionibacteriales</taxon>
        <taxon>Nocardioidaceae</taxon>
        <taxon>Nocardioides</taxon>
    </lineage>
</organism>
<evidence type="ECO:0000313" key="2">
    <source>
        <dbReference type="Proteomes" id="UP000320209"/>
    </source>
</evidence>
<accession>A0A543A959</accession>
<dbReference type="EMBL" id="VFOV01000001">
    <property type="protein sequence ID" value="TQL69142.1"/>
    <property type="molecule type" value="Genomic_DNA"/>
</dbReference>
<sequence>MITKLSITRPEDVLAAVPVLLGFRPERSIVMITFGGDHQVHGRIDLPPPGEVEGCLDTLFLPAVRHGVRGIVLVLYDSGPRFGAKLARRLAERLIEHDIDLSGCLRVEDGRWFDPLGLHGGPPEGVPFQVDDHPFRVQAVYDGHVVRGSRTEVAASIAPIPDAVLETEKAMEQASMMRVYEVSRLVDEAVAGVRLSAEQVAALLVSLRDPQRRDAAWGDMTRTEAKAHVGLWADVVRRSPADHVAHPAAVLALAAWLGGDGALAWCALDRCFASERRHGLGGLVAQLLDGAVPPTAWEEELTWADPA</sequence>
<evidence type="ECO:0000313" key="1">
    <source>
        <dbReference type="EMBL" id="TQL69142.1"/>
    </source>
</evidence>
<proteinExistence type="predicted"/>
<dbReference type="RefSeq" id="WP_141781051.1">
    <property type="nucleotide sequence ID" value="NZ_VFOV01000001.1"/>
</dbReference>